<gene>
    <name evidence="1" type="ORF">Cvel_9142</name>
</gene>
<dbReference type="AlphaFoldDB" id="A0A0G4HX24"/>
<sequence>MRGVPIRADESKIRQKLAEAEHAEGLCLSLLKVQIPDIPDYVKTKQMTVLLTFSTYEDGVQASRLDVVFEEGEETYDVRLSLV</sequence>
<reference evidence="1" key="1">
    <citation type="submission" date="2014-11" db="EMBL/GenBank/DDBJ databases">
        <authorList>
            <person name="Otto D Thomas"/>
            <person name="Naeem Raeece"/>
        </authorList>
    </citation>
    <scope>NUCLEOTIDE SEQUENCE</scope>
</reference>
<proteinExistence type="predicted"/>
<evidence type="ECO:0000313" key="1">
    <source>
        <dbReference type="EMBL" id="CEM49004.1"/>
    </source>
</evidence>
<protein>
    <submittedName>
        <fullName evidence="1">Uncharacterized protein</fullName>
    </submittedName>
</protein>
<dbReference type="EMBL" id="CDMZ01004208">
    <property type="protein sequence ID" value="CEM49004.1"/>
    <property type="molecule type" value="Genomic_DNA"/>
</dbReference>
<dbReference type="VEuPathDB" id="CryptoDB:Cvel_9142"/>
<accession>A0A0G4HX24</accession>
<name>A0A0G4HX24_9ALVE</name>
<organism evidence="1">
    <name type="scientific">Chromera velia CCMP2878</name>
    <dbReference type="NCBI Taxonomy" id="1169474"/>
    <lineage>
        <taxon>Eukaryota</taxon>
        <taxon>Sar</taxon>
        <taxon>Alveolata</taxon>
        <taxon>Colpodellida</taxon>
        <taxon>Chromeraceae</taxon>
        <taxon>Chromera</taxon>
    </lineage>
</organism>